<evidence type="ECO:0000313" key="1">
    <source>
        <dbReference type="EMBL" id="KAF5761616.1"/>
    </source>
</evidence>
<reference evidence="1" key="1">
    <citation type="journal article" date="2017" name="Nature">
        <title>The sunflower genome provides insights into oil metabolism, flowering and Asterid evolution.</title>
        <authorList>
            <person name="Badouin H."/>
            <person name="Gouzy J."/>
            <person name="Grassa C.J."/>
            <person name="Murat F."/>
            <person name="Staton S.E."/>
            <person name="Cottret L."/>
            <person name="Lelandais-Briere C."/>
            <person name="Owens G.L."/>
            <person name="Carrere S."/>
            <person name="Mayjonade B."/>
            <person name="Legrand L."/>
            <person name="Gill N."/>
            <person name="Kane N.C."/>
            <person name="Bowers J.E."/>
            <person name="Hubner S."/>
            <person name="Bellec A."/>
            <person name="Berard A."/>
            <person name="Berges H."/>
            <person name="Blanchet N."/>
            <person name="Boniface M.C."/>
            <person name="Brunel D."/>
            <person name="Catrice O."/>
            <person name="Chaidir N."/>
            <person name="Claudel C."/>
            <person name="Donnadieu C."/>
            <person name="Faraut T."/>
            <person name="Fievet G."/>
            <person name="Helmstetter N."/>
            <person name="King M."/>
            <person name="Knapp S.J."/>
            <person name="Lai Z."/>
            <person name="Le Paslier M.C."/>
            <person name="Lippi Y."/>
            <person name="Lorenzon L."/>
            <person name="Mandel J.R."/>
            <person name="Marage G."/>
            <person name="Marchand G."/>
            <person name="Marquand E."/>
            <person name="Bret-Mestries E."/>
            <person name="Morien E."/>
            <person name="Nambeesan S."/>
            <person name="Nguyen T."/>
            <person name="Pegot-Espagnet P."/>
            <person name="Pouilly N."/>
            <person name="Raftis F."/>
            <person name="Sallet E."/>
            <person name="Schiex T."/>
            <person name="Thomas J."/>
            <person name="Vandecasteele C."/>
            <person name="Vares D."/>
            <person name="Vear F."/>
            <person name="Vautrin S."/>
            <person name="Crespi M."/>
            <person name="Mangin B."/>
            <person name="Burke J.M."/>
            <person name="Salse J."/>
            <person name="Munos S."/>
            <person name="Vincourt P."/>
            <person name="Rieseberg L.H."/>
            <person name="Langlade N.B."/>
        </authorList>
    </citation>
    <scope>NUCLEOTIDE SEQUENCE</scope>
    <source>
        <tissue evidence="1">Leaves</tissue>
    </source>
</reference>
<reference evidence="1" key="2">
    <citation type="submission" date="2020-06" db="EMBL/GenBank/DDBJ databases">
        <title>Helianthus annuus Genome sequencing and assembly Release 2.</title>
        <authorList>
            <person name="Gouzy J."/>
            <person name="Langlade N."/>
            <person name="Munos S."/>
        </authorList>
    </citation>
    <scope>NUCLEOTIDE SEQUENCE</scope>
    <source>
        <tissue evidence="1">Leaves</tissue>
    </source>
</reference>
<dbReference type="PANTHER" id="PTHR34427:SF5">
    <property type="entry name" value="DUF4283 DOMAIN-CONTAINING PROTEIN"/>
    <property type="match status" value="1"/>
</dbReference>
<dbReference type="Gramene" id="mRNA:HanXRQr2_Chr16g0767161">
    <property type="protein sequence ID" value="CDS:HanXRQr2_Chr16g0767161.1"/>
    <property type="gene ID" value="HanXRQr2_Chr16g0767161"/>
</dbReference>
<organism evidence="1 2">
    <name type="scientific">Helianthus annuus</name>
    <name type="common">Common sunflower</name>
    <dbReference type="NCBI Taxonomy" id="4232"/>
    <lineage>
        <taxon>Eukaryota</taxon>
        <taxon>Viridiplantae</taxon>
        <taxon>Streptophyta</taxon>
        <taxon>Embryophyta</taxon>
        <taxon>Tracheophyta</taxon>
        <taxon>Spermatophyta</taxon>
        <taxon>Magnoliopsida</taxon>
        <taxon>eudicotyledons</taxon>
        <taxon>Gunneridae</taxon>
        <taxon>Pentapetalae</taxon>
        <taxon>asterids</taxon>
        <taxon>campanulids</taxon>
        <taxon>Asterales</taxon>
        <taxon>Asteraceae</taxon>
        <taxon>Asteroideae</taxon>
        <taxon>Heliantheae alliance</taxon>
        <taxon>Heliantheae</taxon>
        <taxon>Helianthus</taxon>
    </lineage>
</organism>
<dbReference type="PANTHER" id="PTHR34427">
    <property type="entry name" value="DUF4283 DOMAIN PROTEIN"/>
    <property type="match status" value="1"/>
</dbReference>
<sequence length="250" mass="27797">MKPGIVKGAGGSISGVKEFNGGTFVGARSFKDAIMGRQSESKEEKVIVIKEDFKGSELGNGKAVITRMKDFKALKEAEGLIRDLMAGAGVVQYVGGMCVLFSFNSSEEVEKFLVMSKENGETFQTTEKWTGQTLPFERIAWLRIQGIPLHLLDNAVINQIGERFGKVVQGDIHDDGDTDLSIDYIGILVAEGKRIQEEVVLQWKGRRYRVWVTEEVGDWVSDSMVKEKKVATTKVINRDDQVDEEQVTES</sequence>
<comment type="caution">
    <text evidence="1">The sequence shown here is derived from an EMBL/GenBank/DDBJ whole genome shotgun (WGS) entry which is preliminary data.</text>
</comment>
<dbReference type="Proteomes" id="UP000215914">
    <property type="component" value="Unassembled WGS sequence"/>
</dbReference>
<keyword evidence="2" id="KW-1185">Reference proteome</keyword>
<proteinExistence type="predicted"/>
<dbReference type="AlphaFoldDB" id="A0A9K3DWL2"/>
<accession>A0A9K3DWL2</accession>
<gene>
    <name evidence="1" type="ORF">HanXRQr2_Chr16g0767161</name>
</gene>
<name>A0A9K3DWL2_HELAN</name>
<protein>
    <recommendedName>
        <fullName evidence="3">DUF4283 domain-containing protein</fullName>
    </recommendedName>
</protein>
<evidence type="ECO:0008006" key="3">
    <source>
        <dbReference type="Google" id="ProtNLM"/>
    </source>
</evidence>
<evidence type="ECO:0000313" key="2">
    <source>
        <dbReference type="Proteomes" id="UP000215914"/>
    </source>
</evidence>
<dbReference type="EMBL" id="MNCJ02000331">
    <property type="protein sequence ID" value="KAF5761616.1"/>
    <property type="molecule type" value="Genomic_DNA"/>
</dbReference>